<protein>
    <submittedName>
        <fullName evidence="1">CLUMA_CG011114, isoform A</fullName>
    </submittedName>
</protein>
<accession>A0A1J1IFF7</accession>
<dbReference type="Proteomes" id="UP000183832">
    <property type="component" value="Unassembled WGS sequence"/>
</dbReference>
<keyword evidence="2" id="KW-1185">Reference proteome</keyword>
<dbReference type="AlphaFoldDB" id="A0A1J1IFF7"/>
<dbReference type="EMBL" id="CVRI01000047">
    <property type="protein sequence ID" value="CRK97734.1"/>
    <property type="molecule type" value="Genomic_DNA"/>
</dbReference>
<name>A0A1J1IFF7_9DIPT</name>
<evidence type="ECO:0000313" key="1">
    <source>
        <dbReference type="EMBL" id="CRK97734.1"/>
    </source>
</evidence>
<proteinExistence type="predicted"/>
<evidence type="ECO:0000313" key="2">
    <source>
        <dbReference type="Proteomes" id="UP000183832"/>
    </source>
</evidence>
<sequence>MNVLHRKWHIISGSQQKCFTREKTRKGKHKIFLSVHNAFKIVGSRKNVSKSWWEDVKTQAEHVETNTCWVDRQPRCLLSNLTGFSLAHHIPQCLPFNRNFILNFSHLYHNFHQLPKPQSKQLFVAEASLGDEFSATA</sequence>
<reference evidence="1 2" key="1">
    <citation type="submission" date="2015-04" db="EMBL/GenBank/DDBJ databases">
        <authorList>
            <person name="Syromyatnikov M.Y."/>
            <person name="Popov V.N."/>
        </authorList>
    </citation>
    <scope>NUCLEOTIDE SEQUENCE [LARGE SCALE GENOMIC DNA]</scope>
</reference>
<gene>
    <name evidence="1" type="ORF">CLUMA_CG011114</name>
</gene>
<organism evidence="1 2">
    <name type="scientific">Clunio marinus</name>
    <dbReference type="NCBI Taxonomy" id="568069"/>
    <lineage>
        <taxon>Eukaryota</taxon>
        <taxon>Metazoa</taxon>
        <taxon>Ecdysozoa</taxon>
        <taxon>Arthropoda</taxon>
        <taxon>Hexapoda</taxon>
        <taxon>Insecta</taxon>
        <taxon>Pterygota</taxon>
        <taxon>Neoptera</taxon>
        <taxon>Endopterygota</taxon>
        <taxon>Diptera</taxon>
        <taxon>Nematocera</taxon>
        <taxon>Chironomoidea</taxon>
        <taxon>Chironomidae</taxon>
        <taxon>Clunio</taxon>
    </lineage>
</organism>